<evidence type="ECO:0000313" key="1">
    <source>
        <dbReference type="EMBL" id="MFL4470197.1"/>
    </source>
</evidence>
<dbReference type="Proteomes" id="UP001627408">
    <property type="component" value="Unassembled WGS sequence"/>
</dbReference>
<sequence>MENLQWRNWSQKILLQMRERRVDSANTTIAYHENFCEMALIFEQLHRLGLEKFTPRP</sequence>
<dbReference type="EMBL" id="JBHDIY010000002">
    <property type="protein sequence ID" value="MFL4470197.1"/>
    <property type="molecule type" value="Genomic_DNA"/>
</dbReference>
<evidence type="ECO:0008006" key="3">
    <source>
        <dbReference type="Google" id="ProtNLM"/>
    </source>
</evidence>
<organism evidence="1 2">
    <name type="scientific">Tateyamaria armeniaca</name>
    <dbReference type="NCBI Taxonomy" id="2518930"/>
    <lineage>
        <taxon>Bacteria</taxon>
        <taxon>Pseudomonadati</taxon>
        <taxon>Pseudomonadota</taxon>
        <taxon>Alphaproteobacteria</taxon>
        <taxon>Rhodobacterales</taxon>
        <taxon>Roseobacteraceae</taxon>
        <taxon>Tateyamaria</taxon>
    </lineage>
</organism>
<accession>A0ABW8UTF2</accession>
<keyword evidence="2" id="KW-1185">Reference proteome</keyword>
<proteinExistence type="predicted"/>
<evidence type="ECO:0000313" key="2">
    <source>
        <dbReference type="Proteomes" id="UP001627408"/>
    </source>
</evidence>
<protein>
    <recommendedName>
        <fullName evidence="3">Integrase</fullName>
    </recommendedName>
</protein>
<name>A0ABW8UTF2_9RHOB</name>
<reference evidence="1 2" key="1">
    <citation type="submission" date="2024-08" db="EMBL/GenBank/DDBJ databases">
        <title>Tateyamaria sp. nov., isolated from marine algae.</title>
        <authorList>
            <person name="Choi B.J."/>
            <person name="Kim J.M."/>
            <person name="Lee J.K."/>
            <person name="Choi D.G."/>
            <person name="Bayburt H."/>
            <person name="Baek J.H."/>
            <person name="Han D.M."/>
            <person name="Jeon C.O."/>
        </authorList>
    </citation>
    <scope>NUCLEOTIDE SEQUENCE [LARGE SCALE GENOMIC DNA]</scope>
    <source>
        <strain evidence="1 2">KMU-156</strain>
    </source>
</reference>
<gene>
    <name evidence="1" type="ORF">ACERZ8_10045</name>
</gene>
<comment type="caution">
    <text evidence="1">The sequence shown here is derived from an EMBL/GenBank/DDBJ whole genome shotgun (WGS) entry which is preliminary data.</text>
</comment>
<dbReference type="RefSeq" id="WP_407592066.1">
    <property type="nucleotide sequence ID" value="NZ_JBHDIY010000002.1"/>
</dbReference>